<feature type="compositionally biased region" description="Low complexity" evidence="1">
    <location>
        <begin position="283"/>
        <end position="305"/>
    </location>
</feature>
<evidence type="ECO:0000256" key="1">
    <source>
        <dbReference type="SAM" id="MobiDB-lite"/>
    </source>
</evidence>
<protein>
    <submittedName>
        <fullName evidence="2">Uncharacterized protein</fullName>
    </submittedName>
</protein>
<name>A0A0D9WYD1_9ORYZ</name>
<keyword evidence="3" id="KW-1185">Reference proteome</keyword>
<dbReference type="eggNOG" id="ENOG502QQAA">
    <property type="taxonomic scope" value="Eukaryota"/>
</dbReference>
<proteinExistence type="predicted"/>
<dbReference type="HOGENOM" id="CLU_850904_0_0_1"/>
<dbReference type="Gramene" id="LPERR07G10710.1">
    <property type="protein sequence ID" value="LPERR07G10710.1"/>
    <property type="gene ID" value="LPERR07G10710"/>
</dbReference>
<accession>A0A0D9WYD1</accession>
<dbReference type="PANTHER" id="PTHR31210:SF84">
    <property type="entry name" value="OS07G0414700 PROTEIN"/>
    <property type="match status" value="1"/>
</dbReference>
<dbReference type="PANTHER" id="PTHR31210">
    <property type="entry name" value="OS06G0731900 PROTEIN"/>
    <property type="match status" value="1"/>
</dbReference>
<feature type="compositionally biased region" description="Low complexity" evidence="1">
    <location>
        <begin position="75"/>
        <end position="90"/>
    </location>
</feature>
<sequence>MGSARRRRSVSLTLTTLVFFILFFVAGASVKLHHTAAPAAGDENASLLARKILRVKTLHTGESNVNMLRQDDGRQSQSSTSTAAPAPASSVDVDGSSSRPLPAGIVHGTSNLEMVSMVGNPEEHPSLSSKPKSLLAVPVGIKNKAAVEKLLAKFPAAHFAVILFHYDGAVQQWADLGREVVHVAASGQTKWWFAKRYDHVFLWDEDLDLHDTFDPLRYLDVVRRERLAVSQPALARGSEIHHAITARRTDGGEVHRHEGGWVEMMAPVFSRAAWRSTPRSSGTARVATGRSTSASSTASTSSTGGFPCSLVVGGTRSYAEMEVFDRR</sequence>
<dbReference type="EnsemblPlants" id="LPERR07G10710.1">
    <property type="protein sequence ID" value="LPERR07G10710.1"/>
    <property type="gene ID" value="LPERR07G10710"/>
</dbReference>
<dbReference type="InterPro" id="IPR007877">
    <property type="entry name" value="DUF707"/>
</dbReference>
<reference evidence="2 3" key="1">
    <citation type="submission" date="2012-08" db="EMBL/GenBank/DDBJ databases">
        <title>Oryza genome evolution.</title>
        <authorList>
            <person name="Wing R.A."/>
        </authorList>
    </citation>
    <scope>NUCLEOTIDE SEQUENCE</scope>
</reference>
<dbReference type="AlphaFoldDB" id="A0A0D9WYD1"/>
<feature type="region of interest" description="Disordered" evidence="1">
    <location>
        <begin position="280"/>
        <end position="306"/>
    </location>
</feature>
<reference evidence="3" key="2">
    <citation type="submission" date="2013-12" db="EMBL/GenBank/DDBJ databases">
        <authorList>
            <person name="Yu Y."/>
            <person name="Lee S."/>
            <person name="de Baynast K."/>
            <person name="Wissotski M."/>
            <person name="Liu L."/>
            <person name="Talag J."/>
            <person name="Goicoechea J."/>
            <person name="Angelova A."/>
            <person name="Jetty R."/>
            <person name="Kudrna D."/>
            <person name="Golser W."/>
            <person name="Rivera L."/>
            <person name="Zhang J."/>
            <person name="Wing R."/>
        </authorList>
    </citation>
    <scope>NUCLEOTIDE SEQUENCE</scope>
</reference>
<evidence type="ECO:0000313" key="3">
    <source>
        <dbReference type="Proteomes" id="UP000032180"/>
    </source>
</evidence>
<evidence type="ECO:0000313" key="2">
    <source>
        <dbReference type="EnsemblPlants" id="LPERR07G10710.1"/>
    </source>
</evidence>
<dbReference type="Proteomes" id="UP000032180">
    <property type="component" value="Chromosome 7"/>
</dbReference>
<dbReference type="Pfam" id="PF05212">
    <property type="entry name" value="DUF707"/>
    <property type="match status" value="1"/>
</dbReference>
<dbReference type="STRING" id="77586.A0A0D9WYD1"/>
<reference evidence="2" key="3">
    <citation type="submission" date="2015-04" db="UniProtKB">
        <authorList>
            <consortium name="EnsemblPlants"/>
        </authorList>
    </citation>
    <scope>IDENTIFICATION</scope>
</reference>
<feature type="region of interest" description="Disordered" evidence="1">
    <location>
        <begin position="63"/>
        <end position="100"/>
    </location>
</feature>
<organism evidence="2 3">
    <name type="scientific">Leersia perrieri</name>
    <dbReference type="NCBI Taxonomy" id="77586"/>
    <lineage>
        <taxon>Eukaryota</taxon>
        <taxon>Viridiplantae</taxon>
        <taxon>Streptophyta</taxon>
        <taxon>Embryophyta</taxon>
        <taxon>Tracheophyta</taxon>
        <taxon>Spermatophyta</taxon>
        <taxon>Magnoliopsida</taxon>
        <taxon>Liliopsida</taxon>
        <taxon>Poales</taxon>
        <taxon>Poaceae</taxon>
        <taxon>BOP clade</taxon>
        <taxon>Oryzoideae</taxon>
        <taxon>Oryzeae</taxon>
        <taxon>Oryzinae</taxon>
        <taxon>Leersia</taxon>
    </lineage>
</organism>